<gene>
    <name evidence="2" type="ORF">PG986_008426</name>
</gene>
<feature type="region of interest" description="Disordered" evidence="1">
    <location>
        <begin position="131"/>
        <end position="197"/>
    </location>
</feature>
<name>A0ABR1QFR3_9PEZI</name>
<proteinExistence type="predicted"/>
<dbReference type="RefSeq" id="XP_066700760.1">
    <property type="nucleotide sequence ID" value="XM_066844648.1"/>
</dbReference>
<accession>A0ABR1QFR3</accession>
<evidence type="ECO:0000313" key="3">
    <source>
        <dbReference type="Proteomes" id="UP001391051"/>
    </source>
</evidence>
<dbReference type="Proteomes" id="UP001391051">
    <property type="component" value="Unassembled WGS sequence"/>
</dbReference>
<feature type="compositionally biased region" description="Basic and acidic residues" evidence="1">
    <location>
        <begin position="1"/>
        <end position="14"/>
    </location>
</feature>
<dbReference type="EMBL" id="JAQQWE010000005">
    <property type="protein sequence ID" value="KAK7952698.1"/>
    <property type="molecule type" value="Genomic_DNA"/>
</dbReference>
<evidence type="ECO:0000313" key="2">
    <source>
        <dbReference type="EMBL" id="KAK7952698.1"/>
    </source>
</evidence>
<organism evidence="2 3">
    <name type="scientific">Apiospora aurea</name>
    <dbReference type="NCBI Taxonomy" id="335848"/>
    <lineage>
        <taxon>Eukaryota</taxon>
        <taxon>Fungi</taxon>
        <taxon>Dikarya</taxon>
        <taxon>Ascomycota</taxon>
        <taxon>Pezizomycotina</taxon>
        <taxon>Sordariomycetes</taxon>
        <taxon>Xylariomycetidae</taxon>
        <taxon>Amphisphaeriales</taxon>
        <taxon>Apiosporaceae</taxon>
        <taxon>Apiospora</taxon>
    </lineage>
</organism>
<protein>
    <submittedName>
        <fullName evidence="2">Uncharacterized protein</fullName>
    </submittedName>
</protein>
<sequence>MSSRVEPSEEHSGQEDDDDDETDQRDRGTNALPPRNFEVRTRHGIGHHVRRGAGSAPDEASRRRWARYRLRAGNLLELAEKQESPIMVEVTASDWLGPIRTHICARQLLTHIWESAVDISTTPCLKTAAAVHARPKGHGQRTRYTRARSASESSTLNSTSEKPLSTPRALDQGLTLDENKENDVSQSGNRPALESTGPQNSTLLLDILRELWDHIWDITIFTDIENRYVVALSRAELDLPNIKEA</sequence>
<reference evidence="2 3" key="1">
    <citation type="submission" date="2023-01" db="EMBL/GenBank/DDBJ databases">
        <title>Analysis of 21 Apiospora genomes using comparative genomics revels a genus with tremendous synthesis potential of carbohydrate active enzymes and secondary metabolites.</title>
        <authorList>
            <person name="Sorensen T."/>
        </authorList>
    </citation>
    <scope>NUCLEOTIDE SEQUENCE [LARGE SCALE GENOMIC DNA]</scope>
    <source>
        <strain evidence="2 3">CBS 24483</strain>
    </source>
</reference>
<evidence type="ECO:0000256" key="1">
    <source>
        <dbReference type="SAM" id="MobiDB-lite"/>
    </source>
</evidence>
<feature type="compositionally biased region" description="Low complexity" evidence="1">
    <location>
        <begin position="150"/>
        <end position="161"/>
    </location>
</feature>
<keyword evidence="3" id="KW-1185">Reference proteome</keyword>
<feature type="compositionally biased region" description="Basic residues" evidence="1">
    <location>
        <begin position="133"/>
        <end position="146"/>
    </location>
</feature>
<comment type="caution">
    <text evidence="2">The sequence shown here is derived from an EMBL/GenBank/DDBJ whole genome shotgun (WGS) entry which is preliminary data.</text>
</comment>
<feature type="region of interest" description="Disordered" evidence="1">
    <location>
        <begin position="1"/>
        <end position="36"/>
    </location>
</feature>
<dbReference type="GeneID" id="92077710"/>